<dbReference type="Pfam" id="PF13649">
    <property type="entry name" value="Methyltransf_25"/>
    <property type="match status" value="1"/>
</dbReference>
<proteinExistence type="predicted"/>
<dbReference type="AlphaFoldDB" id="A0A3N8Q4Q1"/>
<name>A0A3N8Q4Q1_9BURK</name>
<reference evidence="3 4" key="1">
    <citation type="submission" date="2018-08" db="EMBL/GenBank/DDBJ databases">
        <title>Comparative analysis of Burkholderia isolates from Puerto Rico.</title>
        <authorList>
            <person name="Hall C."/>
            <person name="Sahl J."/>
            <person name="Wagner D."/>
        </authorList>
    </citation>
    <scope>NUCLEOTIDE SEQUENCE [LARGE SCALE GENOMIC DNA]</scope>
    <source>
        <strain evidence="3 4">Bp9025</strain>
    </source>
</reference>
<evidence type="ECO:0000256" key="1">
    <source>
        <dbReference type="ARBA" id="ARBA00022679"/>
    </source>
</evidence>
<accession>A0A3N8Q4Q1</accession>
<keyword evidence="1 3" id="KW-0808">Transferase</keyword>
<dbReference type="EMBL" id="QTQV01000004">
    <property type="protein sequence ID" value="RQT18621.1"/>
    <property type="molecule type" value="Genomic_DNA"/>
</dbReference>
<dbReference type="InterPro" id="IPR041698">
    <property type="entry name" value="Methyltransf_25"/>
</dbReference>
<dbReference type="Proteomes" id="UP000277921">
    <property type="component" value="Unassembled WGS sequence"/>
</dbReference>
<sequence>MKVGHEIDVAPANWTFGGNVADTFVDHVRRSVPYYDAGHDLVCQLSDFFCHGDSVCYEIGVSTGQLLRKLAEHHASKPGIRWVGIDPVESMIDKARQHCVEVPNIELETGDARLYDFEKSDLIVSFYCMQFIPPKDRQSVFDRIYERLHWGGAFILFEKVRAPDARFQDMTVSLYNDYKRREGFSADEILNKTASLKSVLEPFSTEANLGLLKRAGFVDVTTVMKYLCFEGFLAIK</sequence>
<evidence type="ECO:0000313" key="3">
    <source>
        <dbReference type="EMBL" id="RQT18621.1"/>
    </source>
</evidence>
<dbReference type="PANTHER" id="PTHR43861">
    <property type="entry name" value="TRANS-ACONITATE 2-METHYLTRANSFERASE-RELATED"/>
    <property type="match status" value="1"/>
</dbReference>
<keyword evidence="3" id="KW-0489">Methyltransferase</keyword>
<feature type="domain" description="Methyltransferase" evidence="2">
    <location>
        <begin position="58"/>
        <end position="152"/>
    </location>
</feature>
<organism evidence="3 4">
    <name type="scientific">Burkholderia contaminans</name>
    <dbReference type="NCBI Taxonomy" id="488447"/>
    <lineage>
        <taxon>Bacteria</taxon>
        <taxon>Pseudomonadati</taxon>
        <taxon>Pseudomonadota</taxon>
        <taxon>Betaproteobacteria</taxon>
        <taxon>Burkholderiales</taxon>
        <taxon>Burkholderiaceae</taxon>
        <taxon>Burkholderia</taxon>
        <taxon>Burkholderia cepacia complex</taxon>
    </lineage>
</organism>
<dbReference type="CDD" id="cd02440">
    <property type="entry name" value="AdoMet_MTases"/>
    <property type="match status" value="1"/>
</dbReference>
<dbReference type="Gene3D" id="3.40.50.150">
    <property type="entry name" value="Vaccinia Virus protein VP39"/>
    <property type="match status" value="1"/>
</dbReference>
<dbReference type="GO" id="GO:0032259">
    <property type="term" value="P:methylation"/>
    <property type="evidence" value="ECO:0007669"/>
    <property type="project" value="UniProtKB-KW"/>
</dbReference>
<dbReference type="SUPFAM" id="SSF53335">
    <property type="entry name" value="S-adenosyl-L-methionine-dependent methyltransferases"/>
    <property type="match status" value="1"/>
</dbReference>
<dbReference type="PANTHER" id="PTHR43861:SF2">
    <property type="entry name" value="CARBOXY-S-ADENOSYL-L-METHIONINE SYNTHASE"/>
    <property type="match status" value="1"/>
</dbReference>
<dbReference type="InterPro" id="IPR029063">
    <property type="entry name" value="SAM-dependent_MTases_sf"/>
</dbReference>
<protein>
    <submittedName>
        <fullName evidence="3">Methyltransferase domain-containing protein</fullName>
    </submittedName>
</protein>
<dbReference type="GO" id="GO:0008168">
    <property type="term" value="F:methyltransferase activity"/>
    <property type="evidence" value="ECO:0007669"/>
    <property type="project" value="UniProtKB-KW"/>
</dbReference>
<gene>
    <name evidence="3" type="ORF">DF051_08325</name>
</gene>
<evidence type="ECO:0000259" key="2">
    <source>
        <dbReference type="Pfam" id="PF13649"/>
    </source>
</evidence>
<evidence type="ECO:0000313" key="4">
    <source>
        <dbReference type="Proteomes" id="UP000277921"/>
    </source>
</evidence>
<comment type="caution">
    <text evidence="3">The sequence shown here is derived from an EMBL/GenBank/DDBJ whole genome shotgun (WGS) entry which is preliminary data.</text>
</comment>